<dbReference type="GeneID" id="77929063"/>
<gene>
    <name evidence="1" type="primary">38</name>
    <name evidence="1" type="ORF">SEA_BOYNAMEDSUE_38</name>
</gene>
<keyword evidence="2" id="KW-1185">Reference proteome</keyword>
<sequence>MAGREPVPTLFKDIKPRDFVGLDGQWLRVGSRTATEISFDSEKVRLGETQGLDGEYLVRRPS</sequence>
<proteinExistence type="predicted"/>
<evidence type="ECO:0000313" key="2">
    <source>
        <dbReference type="Proteomes" id="UP000693650"/>
    </source>
</evidence>
<name>A0A8F3E1Z5_9CAUD</name>
<dbReference type="KEGG" id="vg:77929063"/>
<evidence type="ECO:0000313" key="1">
    <source>
        <dbReference type="EMBL" id="QWY79499.1"/>
    </source>
</evidence>
<dbReference type="RefSeq" id="YP_010653231.1">
    <property type="nucleotide sequence ID" value="NC_070795.1"/>
</dbReference>
<dbReference type="Proteomes" id="UP000693650">
    <property type="component" value="Segment"/>
</dbReference>
<organism evidence="1 2">
    <name type="scientific">Gordonia phage BoyNamedSue</name>
    <dbReference type="NCBI Taxonomy" id="2836009"/>
    <lineage>
        <taxon>Viruses</taxon>
        <taxon>Duplodnaviria</taxon>
        <taxon>Heunggongvirae</taxon>
        <taxon>Uroviricota</taxon>
        <taxon>Caudoviricetes</taxon>
        <taxon>Nymbaxtervirinae</taxon>
        <taxon>Nymphadoravirus</taxon>
        <taxon>Nymphadoravirus boynamedsue</taxon>
    </lineage>
</organism>
<reference evidence="1" key="1">
    <citation type="submission" date="2021-03" db="EMBL/GenBank/DDBJ databases">
        <authorList>
            <person name="Malnak J.C."/>
            <person name="Camby A.M."/>
            <person name="Castiglione G.M."/>
            <person name="Guevara A.C."/>
            <person name="Gutsch C.M."/>
            <person name="Joyce M.R."/>
            <person name="Miller G.D."/>
            <person name="Parkhurst D.S."/>
            <person name="Selman M."/>
            <person name="Shakir M.S."/>
            <person name="Smith B.K."/>
            <person name="Leanard J.E."/>
            <person name="Collins D.P."/>
            <person name="Zack K.M."/>
            <person name="Garlena R.A."/>
            <person name="Russell D.A."/>
            <person name="Jacobs-Sera D."/>
            <person name="Hatfull G.F."/>
        </authorList>
    </citation>
    <scope>NUCLEOTIDE SEQUENCE</scope>
</reference>
<accession>A0A8F3E1Z5</accession>
<dbReference type="EMBL" id="MW712717">
    <property type="protein sequence ID" value="QWY79499.1"/>
    <property type="molecule type" value="Genomic_DNA"/>
</dbReference>
<protein>
    <submittedName>
        <fullName evidence="1">Uncharacterized protein</fullName>
    </submittedName>
</protein>